<feature type="transmembrane region" description="Helical" evidence="1">
    <location>
        <begin position="27"/>
        <end position="50"/>
    </location>
</feature>
<reference evidence="2" key="1">
    <citation type="submission" date="2018-05" db="EMBL/GenBank/DDBJ databases">
        <authorList>
            <person name="Lanie J.A."/>
            <person name="Ng W.-L."/>
            <person name="Kazmierczak K.M."/>
            <person name="Andrzejewski T.M."/>
            <person name="Davidsen T.M."/>
            <person name="Wayne K.J."/>
            <person name="Tettelin H."/>
            <person name="Glass J.I."/>
            <person name="Rusch D."/>
            <person name="Podicherti R."/>
            <person name="Tsui H.-C.T."/>
            <person name="Winkler M.E."/>
        </authorList>
    </citation>
    <scope>NUCLEOTIDE SEQUENCE</scope>
</reference>
<dbReference type="EMBL" id="UINC01112972">
    <property type="protein sequence ID" value="SVC82284.1"/>
    <property type="molecule type" value="Genomic_DNA"/>
</dbReference>
<accession>A0A382Q9M3</accession>
<evidence type="ECO:0000313" key="2">
    <source>
        <dbReference type="EMBL" id="SVC82284.1"/>
    </source>
</evidence>
<dbReference type="AlphaFoldDB" id="A0A382Q9M3"/>
<keyword evidence="1" id="KW-1133">Transmembrane helix</keyword>
<organism evidence="2">
    <name type="scientific">marine metagenome</name>
    <dbReference type="NCBI Taxonomy" id="408172"/>
    <lineage>
        <taxon>unclassified sequences</taxon>
        <taxon>metagenomes</taxon>
        <taxon>ecological metagenomes</taxon>
    </lineage>
</organism>
<keyword evidence="1" id="KW-0472">Membrane</keyword>
<proteinExistence type="predicted"/>
<keyword evidence="1" id="KW-0812">Transmembrane</keyword>
<name>A0A382Q9M3_9ZZZZ</name>
<feature type="non-terminal residue" evidence="2">
    <location>
        <position position="77"/>
    </location>
</feature>
<protein>
    <submittedName>
        <fullName evidence="2">Uncharacterized protein</fullName>
    </submittedName>
</protein>
<sequence>MLVEKNRDHQQQGCISSSIRILTQKKLLLVFGLALSFVVLAACFVLAVYVKGWNFSQHSGSFRLSEVHKETMRRKIR</sequence>
<evidence type="ECO:0000256" key="1">
    <source>
        <dbReference type="SAM" id="Phobius"/>
    </source>
</evidence>
<gene>
    <name evidence="2" type="ORF">METZ01_LOCUS335138</name>
</gene>